<keyword evidence="2" id="KW-1185">Reference proteome</keyword>
<sequence length="138" mass="15869">MMKKYPANSPEAMARLLVMLMMSDGNFDPREIDSLETLHIYEALGISRTRFIEVLHAYCNDLSDEADEQGRIQLVDRQRIEDLLDTVTEPKKQLLLATLSLDMAKADRSISDPELAVYSHMLERWHLTLDDIEAAYAR</sequence>
<dbReference type="Gene3D" id="1.10.3680.10">
    <property type="entry name" value="TerB-like"/>
    <property type="match status" value="1"/>
</dbReference>
<evidence type="ECO:0008006" key="3">
    <source>
        <dbReference type="Google" id="ProtNLM"/>
    </source>
</evidence>
<dbReference type="EMBL" id="CP041730">
    <property type="protein sequence ID" value="QDQ28565.1"/>
    <property type="molecule type" value="Genomic_DNA"/>
</dbReference>
<gene>
    <name evidence="1" type="ORF">FNU76_20640</name>
</gene>
<protein>
    <recommendedName>
        <fullName evidence="3">TerB family tellurite resistance protein</fullName>
    </recommendedName>
</protein>
<dbReference type="InterPro" id="IPR029024">
    <property type="entry name" value="TerB-like"/>
</dbReference>
<dbReference type="OrthoDB" id="8526975at2"/>
<dbReference type="RefSeq" id="WP_144279948.1">
    <property type="nucleotide sequence ID" value="NZ_CP041730.1"/>
</dbReference>
<dbReference type="KEGG" id="cari:FNU76_20640"/>
<organism evidence="1 2">
    <name type="scientific">Chitinimonas arctica</name>
    <dbReference type="NCBI Taxonomy" id="2594795"/>
    <lineage>
        <taxon>Bacteria</taxon>
        <taxon>Pseudomonadati</taxon>
        <taxon>Pseudomonadota</taxon>
        <taxon>Betaproteobacteria</taxon>
        <taxon>Neisseriales</taxon>
        <taxon>Chitinibacteraceae</taxon>
        <taxon>Chitinimonas</taxon>
    </lineage>
</organism>
<evidence type="ECO:0000313" key="1">
    <source>
        <dbReference type="EMBL" id="QDQ28565.1"/>
    </source>
</evidence>
<proteinExistence type="predicted"/>
<dbReference type="SUPFAM" id="SSF158682">
    <property type="entry name" value="TerB-like"/>
    <property type="match status" value="1"/>
</dbReference>
<accession>A0A516SK81</accession>
<name>A0A516SK81_9NEIS</name>
<evidence type="ECO:0000313" key="2">
    <source>
        <dbReference type="Proteomes" id="UP000317550"/>
    </source>
</evidence>
<dbReference type="AlphaFoldDB" id="A0A516SK81"/>
<reference evidence="2" key="1">
    <citation type="submission" date="2019-07" db="EMBL/GenBank/DDBJ databases">
        <title>Chitinimonas sp. nov., isolated from Ny-Alesund, arctica soil.</title>
        <authorList>
            <person name="Xu Q."/>
            <person name="Peng F."/>
        </authorList>
    </citation>
    <scope>NUCLEOTIDE SEQUENCE [LARGE SCALE GENOMIC DNA]</scope>
    <source>
        <strain evidence="2">R3-44</strain>
    </source>
</reference>
<dbReference type="Proteomes" id="UP000317550">
    <property type="component" value="Chromosome"/>
</dbReference>